<feature type="transmembrane region" description="Helical" evidence="6">
    <location>
        <begin position="21"/>
        <end position="41"/>
    </location>
</feature>
<evidence type="ECO:0000256" key="6">
    <source>
        <dbReference type="SAM" id="Phobius"/>
    </source>
</evidence>
<evidence type="ECO:0000259" key="8">
    <source>
        <dbReference type="Pfam" id="PF12704"/>
    </source>
</evidence>
<dbReference type="Pfam" id="PF02687">
    <property type="entry name" value="FtsX"/>
    <property type="match status" value="2"/>
</dbReference>
<feature type="transmembrane region" description="Helical" evidence="6">
    <location>
        <begin position="333"/>
        <end position="356"/>
    </location>
</feature>
<dbReference type="EMBL" id="JANTYZ010000005">
    <property type="protein sequence ID" value="MCS3865642.1"/>
    <property type="molecule type" value="Genomic_DNA"/>
</dbReference>
<keyword evidence="4 6" id="KW-1133">Transmembrane helix</keyword>
<dbReference type="PANTHER" id="PTHR30572:SF18">
    <property type="entry name" value="ABC-TYPE MACROLIDE FAMILY EXPORT SYSTEM PERMEASE COMPONENT 2"/>
    <property type="match status" value="1"/>
</dbReference>
<dbReference type="PANTHER" id="PTHR30572">
    <property type="entry name" value="MEMBRANE COMPONENT OF TRANSPORTER-RELATED"/>
    <property type="match status" value="1"/>
</dbReference>
<keyword evidence="5 6" id="KW-0472">Membrane</keyword>
<feature type="transmembrane region" description="Helical" evidence="6">
    <location>
        <begin position="376"/>
        <end position="398"/>
    </location>
</feature>
<feature type="transmembrane region" description="Helical" evidence="6">
    <location>
        <begin position="429"/>
        <end position="449"/>
    </location>
</feature>
<evidence type="ECO:0000256" key="5">
    <source>
        <dbReference type="ARBA" id="ARBA00023136"/>
    </source>
</evidence>
<proteinExistence type="predicted"/>
<name>A0A9X2R7B7_9BACT</name>
<sequence>MFPNYLKSALRAARRQLGYTAINVIGLAVGIAVCLLITLYVRHELSYDDFHEDADRIYRVVTDWESRSSPSSYWPAIQTIKEKNPALPVAPFVGNETVVTRETQRFNERVFIAQPSFFDVFTFPLRTGSAAEALEEPRSVVLAPSVAEKYFGDQNPVGKTLEVNGLMGADRSLRMQVTGVLEPIPHASHFHPKILLSWATVNAVFDFDEHMRDNWGSYGFRAYLKIPEGASPDQLAGRFTEQVKKKAPPGKPGGPLQLQALTNIHLHSNMEGELEPNGSIAYVYLFSVVAVFVLVLACVNYVNLATARASERAREIGVRKTVGAVRSQIAGQFLAESSVLSGLALVGAVGLVAGALPLFRTLTDIPLRTGVLTEPFTIGALLAITGITIFGAGGYPAFILSQYDPIQVLGGRSRGGGGQRGAPMLRKGLVVFQFAVSVVLVAGTLVAYGQLDYLQSARLGFDQERVVTLPRPPAASSPSASQSFRSEVANQAEVTAVSRASEELPSRITGGSAYVFDGFGIPESEHRPTRVMAVGYDFFETLGVEPIAGRTFERGRGTDSSAVVLNRRAYERLVQDLPADQRSLSEALGRSLMAQWPVETPTVIGIVEDFHVASLEAPIEPVAFFLPFGEMGVNTFYLRTDADPTSQVLSDVRGVWNQFFPDAPFAYSFVDQSFEAAYRTERRLGTLFGVFAGLAIFIAGLGLFGLAAFAARQRRKEIGIRKAVGASTAQIMKLFSTDFFKLVLGAVVVAVPVAYVALDRWLDTFAYAPTSALASSCWQAWVCYWSPCWQ</sequence>
<comment type="subcellular location">
    <subcellularLocation>
        <location evidence="1">Cell membrane</location>
        <topology evidence="1">Multi-pass membrane protein</topology>
    </subcellularLocation>
</comment>
<dbReference type="Proteomes" id="UP001155034">
    <property type="component" value="Unassembled WGS sequence"/>
</dbReference>
<gene>
    <name evidence="9" type="ORF">GGP82_002200</name>
</gene>
<evidence type="ECO:0000256" key="3">
    <source>
        <dbReference type="ARBA" id="ARBA00022692"/>
    </source>
</evidence>
<evidence type="ECO:0000259" key="7">
    <source>
        <dbReference type="Pfam" id="PF02687"/>
    </source>
</evidence>
<feature type="domain" description="ABC3 transporter permease C-terminal" evidence="7">
    <location>
        <begin position="690"/>
        <end position="761"/>
    </location>
</feature>
<evidence type="ECO:0000313" key="9">
    <source>
        <dbReference type="EMBL" id="MCS3865642.1"/>
    </source>
</evidence>
<comment type="caution">
    <text evidence="9">The sequence shown here is derived from an EMBL/GenBank/DDBJ whole genome shotgun (WGS) entry which is preliminary data.</text>
</comment>
<accession>A0A9X2R7B7</accession>
<dbReference type="GO" id="GO:0005886">
    <property type="term" value="C:plasma membrane"/>
    <property type="evidence" value="ECO:0007669"/>
    <property type="project" value="UniProtKB-SubCell"/>
</dbReference>
<protein>
    <submittedName>
        <fullName evidence="9">ABC transport system permease protein</fullName>
    </submittedName>
</protein>
<dbReference type="InterPro" id="IPR050250">
    <property type="entry name" value="Macrolide_Exporter_MacB"/>
</dbReference>
<feature type="transmembrane region" description="Helical" evidence="6">
    <location>
        <begin position="281"/>
        <end position="304"/>
    </location>
</feature>
<evidence type="ECO:0000256" key="1">
    <source>
        <dbReference type="ARBA" id="ARBA00004651"/>
    </source>
</evidence>
<keyword evidence="2" id="KW-1003">Cell membrane</keyword>
<feature type="transmembrane region" description="Helical" evidence="6">
    <location>
        <begin position="687"/>
        <end position="711"/>
    </location>
</feature>
<feature type="transmembrane region" description="Helical" evidence="6">
    <location>
        <begin position="739"/>
        <end position="758"/>
    </location>
</feature>
<evidence type="ECO:0000313" key="10">
    <source>
        <dbReference type="Proteomes" id="UP001155034"/>
    </source>
</evidence>
<feature type="domain" description="MacB-like periplasmic core" evidence="8">
    <location>
        <begin position="464"/>
        <end position="641"/>
    </location>
</feature>
<dbReference type="RefSeq" id="WP_259083656.1">
    <property type="nucleotide sequence ID" value="NZ_JANTYZ010000005.1"/>
</dbReference>
<feature type="domain" description="MacB-like periplasmic core" evidence="8">
    <location>
        <begin position="20"/>
        <end position="240"/>
    </location>
</feature>
<dbReference type="InterPro" id="IPR025857">
    <property type="entry name" value="MacB_PCD"/>
</dbReference>
<organism evidence="9 10">
    <name type="scientific">Salinibacter ruber</name>
    <dbReference type="NCBI Taxonomy" id="146919"/>
    <lineage>
        <taxon>Bacteria</taxon>
        <taxon>Pseudomonadati</taxon>
        <taxon>Rhodothermota</taxon>
        <taxon>Rhodothermia</taxon>
        <taxon>Rhodothermales</taxon>
        <taxon>Salinibacteraceae</taxon>
        <taxon>Salinibacter</taxon>
    </lineage>
</organism>
<dbReference type="InterPro" id="IPR003838">
    <property type="entry name" value="ABC3_permease_C"/>
</dbReference>
<dbReference type="GO" id="GO:0022857">
    <property type="term" value="F:transmembrane transporter activity"/>
    <property type="evidence" value="ECO:0007669"/>
    <property type="project" value="TreeGrafter"/>
</dbReference>
<keyword evidence="3 6" id="KW-0812">Transmembrane</keyword>
<dbReference type="Pfam" id="PF12704">
    <property type="entry name" value="MacB_PCD"/>
    <property type="match status" value="2"/>
</dbReference>
<feature type="domain" description="ABC3 transporter permease C-terminal" evidence="7">
    <location>
        <begin position="288"/>
        <end position="401"/>
    </location>
</feature>
<evidence type="ECO:0000256" key="2">
    <source>
        <dbReference type="ARBA" id="ARBA00022475"/>
    </source>
</evidence>
<evidence type="ECO:0000256" key="4">
    <source>
        <dbReference type="ARBA" id="ARBA00022989"/>
    </source>
</evidence>
<reference evidence="9" key="1">
    <citation type="submission" date="2022-08" db="EMBL/GenBank/DDBJ databases">
        <title>Genomic Encyclopedia of Type Strains, Phase V (KMG-V): Genome sequencing to study the core and pangenomes of soil and plant-associated prokaryotes.</title>
        <authorList>
            <person name="Whitman W."/>
        </authorList>
    </citation>
    <scope>NUCLEOTIDE SEQUENCE</scope>
    <source>
        <strain evidence="9">SP2016B</strain>
    </source>
</reference>
<dbReference type="AlphaFoldDB" id="A0A9X2R7B7"/>